<organism evidence="3 4">
    <name type="scientific">Decorospora gaudefroyi</name>
    <dbReference type="NCBI Taxonomy" id="184978"/>
    <lineage>
        <taxon>Eukaryota</taxon>
        <taxon>Fungi</taxon>
        <taxon>Dikarya</taxon>
        <taxon>Ascomycota</taxon>
        <taxon>Pezizomycotina</taxon>
        <taxon>Dothideomycetes</taxon>
        <taxon>Pleosporomycetidae</taxon>
        <taxon>Pleosporales</taxon>
        <taxon>Pleosporineae</taxon>
        <taxon>Pleosporaceae</taxon>
        <taxon>Decorospora</taxon>
    </lineage>
</organism>
<dbReference type="PROSITE" id="PS50879">
    <property type="entry name" value="RNASE_H_1"/>
    <property type="match status" value="1"/>
</dbReference>
<dbReference type="SUPFAM" id="SSF53098">
    <property type="entry name" value="Ribonuclease H-like"/>
    <property type="match status" value="1"/>
</dbReference>
<dbReference type="CDD" id="cd09276">
    <property type="entry name" value="Rnase_HI_RT_non_LTR"/>
    <property type="match status" value="1"/>
</dbReference>
<accession>A0A6A5KCW7</accession>
<feature type="compositionally biased region" description="Acidic residues" evidence="1">
    <location>
        <begin position="300"/>
        <end position="324"/>
    </location>
</feature>
<sequence length="324" mass="35994">MFPTTTTTIAAATAAEATRVQRDAAKAAQVQRDREAIEAYNQRKQVLEHAARERKLRIIWDHVGTWREFRGAVSVALGPEAGTKTDTDHLADIRSRYEEGRALAYWSDGSMRKEDKYDLLGAGVAWEQSVCGRWRWMSERYPLGVNSGGVTDTELSGILGALRLAVMRVQQDARIKLVRIFSDSATVLRGLRDGTLFDLGPAIPGPGGWAIQDVYQIADELAAKHVALELVWVKGHALSEGNQRADAAAAEARRMVRLPAGQPRFVKKAEVPMSITLRGSDAVEEWFWRVNKDRLLRGEEEIDDDSDFGSDDMDISDGDEPDTE</sequence>
<feature type="region of interest" description="Disordered" evidence="1">
    <location>
        <begin position="299"/>
        <end position="324"/>
    </location>
</feature>
<evidence type="ECO:0000313" key="4">
    <source>
        <dbReference type="Proteomes" id="UP000800040"/>
    </source>
</evidence>
<dbReference type="InterPro" id="IPR012337">
    <property type="entry name" value="RNaseH-like_sf"/>
</dbReference>
<evidence type="ECO:0000256" key="1">
    <source>
        <dbReference type="SAM" id="MobiDB-lite"/>
    </source>
</evidence>
<gene>
    <name evidence="3" type="ORF">BDW02DRAFT_567622</name>
</gene>
<dbReference type="Pfam" id="PF00075">
    <property type="entry name" value="RNase_H"/>
    <property type="match status" value="1"/>
</dbReference>
<dbReference type="AlphaFoldDB" id="A0A6A5KCW7"/>
<dbReference type="Proteomes" id="UP000800040">
    <property type="component" value="Unassembled WGS sequence"/>
</dbReference>
<evidence type="ECO:0000259" key="2">
    <source>
        <dbReference type="PROSITE" id="PS50879"/>
    </source>
</evidence>
<proteinExistence type="predicted"/>
<dbReference type="Gene3D" id="3.30.420.10">
    <property type="entry name" value="Ribonuclease H-like superfamily/Ribonuclease H"/>
    <property type="match status" value="1"/>
</dbReference>
<reference evidence="3" key="1">
    <citation type="submission" date="2020-01" db="EMBL/GenBank/DDBJ databases">
        <authorList>
            <consortium name="DOE Joint Genome Institute"/>
            <person name="Haridas S."/>
            <person name="Albert R."/>
            <person name="Binder M."/>
            <person name="Bloem J."/>
            <person name="Labutti K."/>
            <person name="Salamov A."/>
            <person name="Andreopoulos B."/>
            <person name="Baker S.E."/>
            <person name="Barry K."/>
            <person name="Bills G."/>
            <person name="Bluhm B.H."/>
            <person name="Cannon C."/>
            <person name="Castanera R."/>
            <person name="Culley D.E."/>
            <person name="Daum C."/>
            <person name="Ezra D."/>
            <person name="Gonzalez J.B."/>
            <person name="Henrissat B."/>
            <person name="Kuo A."/>
            <person name="Liang C."/>
            <person name="Lipzen A."/>
            <person name="Lutzoni F."/>
            <person name="Magnuson J."/>
            <person name="Mondo S."/>
            <person name="Nolan M."/>
            <person name="Ohm R."/>
            <person name="Pangilinan J."/>
            <person name="Park H.-J."/>
            <person name="Ramirez L."/>
            <person name="Alfaro M."/>
            <person name="Sun H."/>
            <person name="Tritt A."/>
            <person name="Yoshinaga Y."/>
            <person name="Zwiers L.-H."/>
            <person name="Turgeon B.G."/>
            <person name="Goodwin S.B."/>
            <person name="Spatafora J.W."/>
            <person name="Crous P.W."/>
            <person name="Grigoriev I.V."/>
        </authorList>
    </citation>
    <scope>NUCLEOTIDE SEQUENCE</scope>
    <source>
        <strain evidence="3">P77</strain>
    </source>
</reference>
<feature type="domain" description="RNase H type-1" evidence="2">
    <location>
        <begin position="99"/>
        <end position="254"/>
    </location>
</feature>
<dbReference type="OrthoDB" id="3695133at2759"/>
<keyword evidence="4" id="KW-1185">Reference proteome</keyword>
<name>A0A6A5KCW7_9PLEO</name>
<dbReference type="GO" id="GO:0003676">
    <property type="term" value="F:nucleic acid binding"/>
    <property type="evidence" value="ECO:0007669"/>
    <property type="project" value="InterPro"/>
</dbReference>
<dbReference type="InterPro" id="IPR002156">
    <property type="entry name" value="RNaseH_domain"/>
</dbReference>
<evidence type="ECO:0000313" key="3">
    <source>
        <dbReference type="EMBL" id="KAF1835865.1"/>
    </source>
</evidence>
<dbReference type="EMBL" id="ML975281">
    <property type="protein sequence ID" value="KAF1835865.1"/>
    <property type="molecule type" value="Genomic_DNA"/>
</dbReference>
<dbReference type="GO" id="GO:0004523">
    <property type="term" value="F:RNA-DNA hybrid ribonuclease activity"/>
    <property type="evidence" value="ECO:0007669"/>
    <property type="project" value="InterPro"/>
</dbReference>
<protein>
    <recommendedName>
        <fullName evidence="2">RNase H type-1 domain-containing protein</fullName>
    </recommendedName>
</protein>
<dbReference type="InterPro" id="IPR036397">
    <property type="entry name" value="RNaseH_sf"/>
</dbReference>